<dbReference type="EMBL" id="CAUEEQ010022560">
    <property type="protein sequence ID" value="CAJ0944511.1"/>
    <property type="molecule type" value="Genomic_DNA"/>
</dbReference>
<organism evidence="5 6">
    <name type="scientific">Ranitomeya imitator</name>
    <name type="common">mimic poison frog</name>
    <dbReference type="NCBI Taxonomy" id="111125"/>
    <lineage>
        <taxon>Eukaryota</taxon>
        <taxon>Metazoa</taxon>
        <taxon>Chordata</taxon>
        <taxon>Craniata</taxon>
        <taxon>Vertebrata</taxon>
        <taxon>Euteleostomi</taxon>
        <taxon>Amphibia</taxon>
        <taxon>Batrachia</taxon>
        <taxon>Anura</taxon>
        <taxon>Neobatrachia</taxon>
        <taxon>Hyloidea</taxon>
        <taxon>Dendrobatidae</taxon>
        <taxon>Dendrobatinae</taxon>
        <taxon>Ranitomeya</taxon>
    </lineage>
</organism>
<dbReference type="CDD" id="cd23792">
    <property type="entry name" value="UBCc_UBE2D"/>
    <property type="match status" value="1"/>
</dbReference>
<feature type="active site" description="Glycyl thioester intermediate" evidence="3">
    <location>
        <position position="85"/>
    </location>
</feature>
<proteinExistence type="predicted"/>
<feature type="domain" description="UBC core" evidence="4">
    <location>
        <begin position="1"/>
        <end position="147"/>
    </location>
</feature>
<dbReference type="SMART" id="SM00212">
    <property type="entry name" value="UBCc"/>
    <property type="match status" value="1"/>
</dbReference>
<keyword evidence="2" id="KW-0833">Ubl conjugation pathway</keyword>
<gene>
    <name evidence="5" type="ORF">RIMI_LOCUS10444849</name>
</gene>
<reference evidence="5" key="1">
    <citation type="submission" date="2023-07" db="EMBL/GenBank/DDBJ databases">
        <authorList>
            <person name="Stuckert A."/>
        </authorList>
    </citation>
    <scope>NUCLEOTIDE SEQUENCE</scope>
</reference>
<accession>A0ABN9LMD0</accession>
<dbReference type="InterPro" id="IPR023313">
    <property type="entry name" value="UBQ-conjugating_AS"/>
</dbReference>
<evidence type="ECO:0000256" key="1">
    <source>
        <dbReference type="ARBA" id="ARBA00022679"/>
    </source>
</evidence>
<evidence type="ECO:0000313" key="6">
    <source>
        <dbReference type="Proteomes" id="UP001176940"/>
    </source>
</evidence>
<keyword evidence="1" id="KW-0808">Transferase</keyword>
<comment type="caution">
    <text evidence="5">The sequence shown here is derived from an EMBL/GenBank/DDBJ whole genome shotgun (WGS) entry which is preliminary data.</text>
</comment>
<evidence type="ECO:0000256" key="3">
    <source>
        <dbReference type="PROSITE-ProRule" id="PRU10133"/>
    </source>
</evidence>
<name>A0ABN9LMD0_9NEOB</name>
<dbReference type="Gene3D" id="3.10.110.10">
    <property type="entry name" value="Ubiquitin Conjugating Enzyme"/>
    <property type="match status" value="1"/>
</dbReference>
<dbReference type="PANTHER" id="PTHR24068">
    <property type="entry name" value="UBIQUITIN-CONJUGATING ENZYME E2"/>
    <property type="match status" value="1"/>
</dbReference>
<dbReference type="SUPFAM" id="SSF54495">
    <property type="entry name" value="UBC-like"/>
    <property type="match status" value="1"/>
</dbReference>
<dbReference type="InterPro" id="IPR016135">
    <property type="entry name" value="UBQ-conjugating_enzyme/RWD"/>
</dbReference>
<sequence length="468" mass="51019">MALKRIQKELMDLQRDPPAQCSAGPVGEDLFHWQATIMGPNDSPFQGGVFFLTIHFPTDYPFKPPKVAFTTKIYHPNINSNGSICLDILRSQWSPALTVSKVLLSICSLLCDPNPDDPLVPEIAHTYKADREKYNRLAREWTNAHITLLPSLNNSGHSGLFGKGPVILLAPVLRPLCSPPFPQSGVAWLAAAVAGAREELCGNLEEDQVLSESPGLLFTVKSFSSLYLLSFICMDPKCVWNGPLSPVAARTHCQDCIQTTASEPQEAPANALVSNATPEWVIQRSQSMTQSIAFRWWRSGVRMSKFRIPCAHVKKQRAICAVIPFIGGGGHLPGAAHAQMECSAARGFRKMAAGCRACAEEIAAAIFPKLRCKLGFGKMAAAISSAHARHPAAIFLKPRGAEHSICARAGPRKMAAPTDERDNSADRALFLHVRAGNSELGHAHTTTPPTESWGRRERCHHAHLTRPA</sequence>
<dbReference type="PROSITE" id="PS00183">
    <property type="entry name" value="UBC_1"/>
    <property type="match status" value="1"/>
</dbReference>
<dbReference type="PROSITE" id="PS50127">
    <property type="entry name" value="UBC_2"/>
    <property type="match status" value="1"/>
</dbReference>
<dbReference type="InterPro" id="IPR000608">
    <property type="entry name" value="UBC"/>
</dbReference>
<dbReference type="Pfam" id="PF00179">
    <property type="entry name" value="UQ_con"/>
    <property type="match status" value="1"/>
</dbReference>
<evidence type="ECO:0000256" key="2">
    <source>
        <dbReference type="ARBA" id="ARBA00022786"/>
    </source>
</evidence>
<protein>
    <recommendedName>
        <fullName evidence="4">UBC core domain-containing protein</fullName>
    </recommendedName>
</protein>
<evidence type="ECO:0000259" key="4">
    <source>
        <dbReference type="PROSITE" id="PS50127"/>
    </source>
</evidence>
<evidence type="ECO:0000313" key="5">
    <source>
        <dbReference type="EMBL" id="CAJ0944511.1"/>
    </source>
</evidence>
<dbReference type="Proteomes" id="UP001176940">
    <property type="component" value="Unassembled WGS sequence"/>
</dbReference>
<keyword evidence="6" id="KW-1185">Reference proteome</keyword>